<accession>A0A2C6KL53</accession>
<dbReference type="AlphaFoldDB" id="A0A2C6KL53"/>
<dbReference type="Proteomes" id="UP000221165">
    <property type="component" value="Unassembled WGS sequence"/>
</dbReference>
<evidence type="ECO:0000313" key="3">
    <source>
        <dbReference type="Proteomes" id="UP000221165"/>
    </source>
</evidence>
<feature type="region of interest" description="Disordered" evidence="1">
    <location>
        <begin position="384"/>
        <end position="408"/>
    </location>
</feature>
<feature type="compositionally biased region" description="Low complexity" evidence="1">
    <location>
        <begin position="242"/>
        <end position="257"/>
    </location>
</feature>
<feature type="compositionally biased region" description="Basic and acidic residues" evidence="1">
    <location>
        <begin position="112"/>
        <end position="123"/>
    </location>
</feature>
<dbReference type="RefSeq" id="XP_067926443.1">
    <property type="nucleotide sequence ID" value="XM_068061580.1"/>
</dbReference>
<feature type="region of interest" description="Disordered" evidence="1">
    <location>
        <begin position="93"/>
        <end position="225"/>
    </location>
</feature>
<name>A0A2C6KL53_9APIC</name>
<feature type="compositionally biased region" description="Basic and acidic residues" evidence="1">
    <location>
        <begin position="661"/>
        <end position="672"/>
    </location>
</feature>
<dbReference type="VEuPathDB" id="ToxoDB:CSUI_001374"/>
<dbReference type="GeneID" id="94424791"/>
<comment type="caution">
    <text evidence="2">The sequence shown here is derived from an EMBL/GenBank/DDBJ whole genome shotgun (WGS) entry which is preliminary data.</text>
</comment>
<feature type="region of interest" description="Disordered" evidence="1">
    <location>
        <begin position="613"/>
        <end position="680"/>
    </location>
</feature>
<feature type="compositionally biased region" description="Basic residues" evidence="1">
    <location>
        <begin position="802"/>
        <end position="813"/>
    </location>
</feature>
<evidence type="ECO:0000313" key="2">
    <source>
        <dbReference type="EMBL" id="PHJ24771.1"/>
    </source>
</evidence>
<feature type="compositionally biased region" description="Polar residues" evidence="1">
    <location>
        <begin position="317"/>
        <end position="331"/>
    </location>
</feature>
<proteinExistence type="predicted"/>
<dbReference type="EMBL" id="MIGC01000543">
    <property type="protein sequence ID" value="PHJ24771.1"/>
    <property type="molecule type" value="Genomic_DNA"/>
</dbReference>
<sequence>MARLCSWGIIGGEMRSSFTSESRIAFSKEVRRVSSVPHSTGSPLLFSADQKEERRRLLYQPSRSSYLHSLRSQTRDTEVTKVGGACIGRNPFFLLPSGKEGRREGRCFSTERLSEETQQDRGAHSLSSSQGRYHSLLKQEDHHKEKEGEEHDDRDGRKAEEEEDQKRKSKTGGEENKRCRDGKGDKEEEKDNYGDARYSEKTPEPSTEKRVKGNETTCIYTRERGADRSSALLVARIENDECSLPSPSSSSCSPCLESPEKNSLPSIEEHTHAPSSFSPVNRRFSQKHRKGKFMLKGYKGLHSALKIRDFLSFENGGEQTNEGSRASVSRSSDPHDSPYSTRRETEKDKQGYRRESECMYTSAPFGDLPEETVDVREIESSVASNVDERDISIHSHARSKGKEEEQDVKENTFLSSHDVLQNQPLNPVGCTYTSRGGGRKILRRTDDQIFFDTLQHLSRSKDSSARTFDDFYRLPPLSLATKNMRRYPFQSPRSSSSSSFSERSVPCEWSTFPFPRSNEERQEEEGNMIFTEKREMESNLKDRSQDGVHPGISNLSLPKLRYLEELFFRKNEERLLERQRGKRREQVTLGDRGEEELQEEIIRKESLGNNFQEEERTEGVYGDLLEKQRREETSKEKKRNENEQKESYLKTEAVHASTKAGLEERKEEKERFENDDEEDKKKKMILEEELRSYLLYYTRVGIHHLELESLFRLFFKKYLHTFSLHELKELQTLIHFTPSFSSSSSSSPPSSSSFPHEERDTRNVESRDTSLREKTKEEKEKTDSTENSESLLPSSMTQQKDNRRKNNRKKNKHRSPDDLDQLGFLFSLLNGTAQELPSELKSNRTLKLFLTFLYEEHPLLSQFTDSALHSASTNASSSLSSDSSKIPKR</sequence>
<feature type="compositionally biased region" description="Low complexity" evidence="1">
    <location>
        <begin position="739"/>
        <end position="754"/>
    </location>
</feature>
<feature type="region of interest" description="Disordered" evidence="1">
    <location>
        <begin position="870"/>
        <end position="889"/>
    </location>
</feature>
<reference evidence="2 3" key="1">
    <citation type="journal article" date="2017" name="Int. J. Parasitol.">
        <title>The genome of the protozoan parasite Cystoisospora suis and a reverse vaccinology approach to identify vaccine candidates.</title>
        <authorList>
            <person name="Palmieri N."/>
            <person name="Shrestha A."/>
            <person name="Ruttkowski B."/>
            <person name="Beck T."/>
            <person name="Vogl C."/>
            <person name="Tomley F."/>
            <person name="Blake D.P."/>
            <person name="Joachim A."/>
        </authorList>
    </citation>
    <scope>NUCLEOTIDE SEQUENCE [LARGE SCALE GENOMIC DNA]</scope>
    <source>
        <strain evidence="2 3">Wien I</strain>
    </source>
</reference>
<feature type="region of interest" description="Disordered" evidence="1">
    <location>
        <begin position="739"/>
        <end position="818"/>
    </location>
</feature>
<feature type="compositionally biased region" description="Basic and acidic residues" evidence="1">
    <location>
        <begin position="613"/>
        <end position="653"/>
    </location>
</feature>
<feature type="compositionally biased region" description="Basic and acidic residues" evidence="1">
    <location>
        <begin position="137"/>
        <end position="213"/>
    </location>
</feature>
<feature type="compositionally biased region" description="Basic and acidic residues" evidence="1">
    <location>
        <begin position="755"/>
        <end position="784"/>
    </location>
</feature>
<protein>
    <submittedName>
        <fullName evidence="2">Uncharacterized protein</fullName>
    </submittedName>
</protein>
<evidence type="ECO:0000256" key="1">
    <source>
        <dbReference type="SAM" id="MobiDB-lite"/>
    </source>
</evidence>
<feature type="region of interest" description="Disordered" evidence="1">
    <location>
        <begin position="316"/>
        <end position="372"/>
    </location>
</feature>
<organism evidence="2 3">
    <name type="scientific">Cystoisospora suis</name>
    <dbReference type="NCBI Taxonomy" id="483139"/>
    <lineage>
        <taxon>Eukaryota</taxon>
        <taxon>Sar</taxon>
        <taxon>Alveolata</taxon>
        <taxon>Apicomplexa</taxon>
        <taxon>Conoidasida</taxon>
        <taxon>Coccidia</taxon>
        <taxon>Eucoccidiorida</taxon>
        <taxon>Eimeriorina</taxon>
        <taxon>Sarcocystidae</taxon>
        <taxon>Cystoisospora</taxon>
    </lineage>
</organism>
<feature type="compositionally biased region" description="Basic and acidic residues" evidence="1">
    <location>
        <begin position="332"/>
        <end position="357"/>
    </location>
</feature>
<keyword evidence="3" id="KW-1185">Reference proteome</keyword>
<feature type="region of interest" description="Disordered" evidence="1">
    <location>
        <begin position="240"/>
        <end position="289"/>
    </location>
</feature>
<gene>
    <name evidence="2" type="ORF">CSUI_001374</name>
</gene>
<dbReference type="OrthoDB" id="334040at2759"/>